<reference evidence="3" key="1">
    <citation type="submission" date="2018-05" db="EMBL/GenBank/DDBJ databases">
        <authorList>
            <person name="Nie L."/>
        </authorList>
    </citation>
    <scope>NUCLEOTIDE SEQUENCE [LARGE SCALE GENOMIC DNA]</scope>
    <source>
        <strain evidence="3">NL</strain>
    </source>
</reference>
<organism evidence="2 3">
    <name type="scientific">Hymenobacter edaphi</name>
    <dbReference type="NCBI Taxonomy" id="2211146"/>
    <lineage>
        <taxon>Bacteria</taxon>
        <taxon>Pseudomonadati</taxon>
        <taxon>Bacteroidota</taxon>
        <taxon>Cytophagia</taxon>
        <taxon>Cytophagales</taxon>
        <taxon>Hymenobacteraceae</taxon>
        <taxon>Hymenobacter</taxon>
    </lineage>
</organism>
<dbReference type="AlphaFoldDB" id="A0A328BUE9"/>
<sequence>METNGPYLPQDKIFTADRKLYAKLDLKARSRGMRHEPTPAEELLWHRLRGNQLGVKFRRQHSIDRFIADFVCLPHKLIIELDGAGHLEPDQAEYDKGRSEILAELGHRVLRFSNDQALYETEKVLQAIKANLQKV</sequence>
<dbReference type="CDD" id="cd01038">
    <property type="entry name" value="Endonuclease_DUF559"/>
    <property type="match status" value="1"/>
</dbReference>
<proteinExistence type="predicted"/>
<dbReference type="PANTHER" id="PTHR38590:SF1">
    <property type="entry name" value="BLL0828 PROTEIN"/>
    <property type="match status" value="1"/>
</dbReference>
<keyword evidence="2" id="KW-0067">ATP-binding</keyword>
<keyword evidence="2" id="KW-0378">Hydrolase</keyword>
<evidence type="ECO:0000313" key="3">
    <source>
        <dbReference type="Proteomes" id="UP000248553"/>
    </source>
</evidence>
<feature type="domain" description="DUF559" evidence="1">
    <location>
        <begin position="26"/>
        <end position="132"/>
    </location>
</feature>
<name>A0A328BUE9_9BACT</name>
<dbReference type="Gene3D" id="3.40.960.10">
    <property type="entry name" value="VSR Endonuclease"/>
    <property type="match status" value="1"/>
</dbReference>
<dbReference type="RefSeq" id="WP_111477433.1">
    <property type="nucleotide sequence ID" value="NZ_QHKM01000001.1"/>
</dbReference>
<dbReference type="Pfam" id="PF04480">
    <property type="entry name" value="DUF559"/>
    <property type="match status" value="1"/>
</dbReference>
<evidence type="ECO:0000313" key="2">
    <source>
        <dbReference type="EMBL" id="RAK70683.1"/>
    </source>
</evidence>
<dbReference type="OrthoDB" id="9798754at2"/>
<dbReference type="Proteomes" id="UP000248553">
    <property type="component" value="Unassembled WGS sequence"/>
</dbReference>
<dbReference type="InterPro" id="IPR007569">
    <property type="entry name" value="DUF559"/>
</dbReference>
<gene>
    <name evidence="2" type="ORF">DLM85_07605</name>
</gene>
<dbReference type="SUPFAM" id="SSF52980">
    <property type="entry name" value="Restriction endonuclease-like"/>
    <property type="match status" value="1"/>
</dbReference>
<dbReference type="InterPro" id="IPR011335">
    <property type="entry name" value="Restrct_endonuc-II-like"/>
</dbReference>
<accession>A0A328BUE9</accession>
<protein>
    <submittedName>
        <fullName evidence="2">ATP-dependent helicase HrpA</fullName>
    </submittedName>
</protein>
<keyword evidence="2" id="KW-0547">Nucleotide-binding</keyword>
<keyword evidence="3" id="KW-1185">Reference proteome</keyword>
<dbReference type="GO" id="GO:0004386">
    <property type="term" value="F:helicase activity"/>
    <property type="evidence" value="ECO:0007669"/>
    <property type="project" value="UniProtKB-KW"/>
</dbReference>
<dbReference type="InterPro" id="IPR047216">
    <property type="entry name" value="Endonuclease_DUF559_bact"/>
</dbReference>
<dbReference type="EMBL" id="QHKM01000001">
    <property type="protein sequence ID" value="RAK70683.1"/>
    <property type="molecule type" value="Genomic_DNA"/>
</dbReference>
<evidence type="ECO:0000259" key="1">
    <source>
        <dbReference type="Pfam" id="PF04480"/>
    </source>
</evidence>
<comment type="caution">
    <text evidence="2">The sequence shown here is derived from an EMBL/GenBank/DDBJ whole genome shotgun (WGS) entry which is preliminary data.</text>
</comment>
<dbReference type="PANTHER" id="PTHR38590">
    <property type="entry name" value="BLL0828 PROTEIN"/>
    <property type="match status" value="1"/>
</dbReference>
<keyword evidence="2" id="KW-0347">Helicase</keyword>